<feature type="compositionally biased region" description="Polar residues" evidence="2">
    <location>
        <begin position="244"/>
        <end position="266"/>
    </location>
</feature>
<protein>
    <submittedName>
        <fullName evidence="3">Uncharacterized protein</fullName>
    </submittedName>
</protein>
<feature type="region of interest" description="Disordered" evidence="2">
    <location>
        <begin position="201"/>
        <end position="294"/>
    </location>
</feature>
<evidence type="ECO:0000256" key="2">
    <source>
        <dbReference type="SAM" id="MobiDB-lite"/>
    </source>
</evidence>
<name>S7WGD7_TOXGG</name>
<feature type="compositionally biased region" description="Polar residues" evidence="2">
    <location>
        <begin position="664"/>
        <end position="676"/>
    </location>
</feature>
<feature type="region of interest" description="Disordered" evidence="2">
    <location>
        <begin position="50"/>
        <end position="109"/>
    </location>
</feature>
<feature type="region of interest" description="Disordered" evidence="2">
    <location>
        <begin position="808"/>
        <end position="872"/>
    </location>
</feature>
<evidence type="ECO:0000256" key="1">
    <source>
        <dbReference type="SAM" id="Coils"/>
    </source>
</evidence>
<sequence>MMFRWLPQWFGSVTILLVTTVWLGRFRGQPRAQHRIVAWWQSCQPQLQSAVASHAPNPSAASDESSDSGSYPLGRREQHQEESTTHGGSSVASGDCQRPSTNSCTEADRGVISPEDQLVVLRQRRIRLKNMLKILRCRWSSEEKFLKQKMQKQKFVSSERAETDVLREMKKRYRQAAGDRRRRMQDLQVEITSVEDEEKRLRATITSQRRDTAAYDPTQEDRPRTSTASTSAVAAASPPHRPSQHSGVSQGSHTGDSVTRQGSTADSLPGGPSSSSAAGQAPGGQPAGSSRLMKTEDKLAVVTAKKGVLKQKLKHLLRVWGTESGYLAFRMKPLGLYTQRGPSATGSEIAANLRRRYQELLPEKEKSMDQLRWQIRSLEEQEDQLRDELWAANFPVAGEELQQRTAGQPSAPLFPEPITSHHLQDMIATGAIPPYPPSQQPVPQASSSTASSTTSTSGDPLLLRGANSRHMPAKSPPPYTLSAPHPSRQEDSPRAARFTLGTGSRSCLPPSCMWQRLAPTLSSTEPVDAQLSALWPPARSPIVARAAAAPPGHWSSEVTGRSTSYPPRPFEHHTAAYSTGDSHSESEIPLELVDFILSHSTPTATSSVDAPAPRQKAVPSSSGPWSPPYSPPPIVSPTEQAETRYSWDWDPLFSSAFNPGTSRSSFSHGIASASTQGGAGPQEYRSVRSHEPESDAASEPRQLPERAGTSQSVNEHPGPGRDLRALARVNVIQPKKHRRAVHRTMLSCCECVDLVTRRMTRWWMRVLLSLTIPLTTVVRPGQFCGQRGTHNGNVDACRSCPPELRLATASHAADPSAEAEDSPDNGNDGLKQSAPQKSDTTSDGCPTSSEDRERPSTSSAGESGRSALSPENQIMVLRARKRQIQGILRDLRFRWSSESKYVKVRMDETGGRSSRIPGTDAIEKLKQRYNQVAGERQQRMKELHAELRSIENVERQLWPIIASQSLGATARNPNPQLGPSTSAVGTSGPAPQRPSQHSGVSQGADTGDSGTQHGSSAALSLWRPSSSSTKGVLGQATCGQPPGGSELMKIENELTLVRAKKDTLKESLRQLSKVWKSEDVYVKQRIRALAWRAEVSIVGSVSAVFYLKNCCTDTDLCVVPHTTTFSRLVSGSTTHRRECGDDGK</sequence>
<comment type="caution">
    <text evidence="3">The sequence shown here is derived from an EMBL/GenBank/DDBJ whole genome shotgun (WGS) entry which is preliminary data.</text>
</comment>
<feature type="region of interest" description="Disordered" evidence="2">
    <location>
        <begin position="602"/>
        <end position="637"/>
    </location>
</feature>
<feature type="compositionally biased region" description="Basic and acidic residues" evidence="2">
    <location>
        <begin position="74"/>
        <end position="84"/>
    </location>
</feature>
<feature type="region of interest" description="Disordered" evidence="2">
    <location>
        <begin position="429"/>
        <end position="493"/>
    </location>
</feature>
<feature type="compositionally biased region" description="Polar residues" evidence="2">
    <location>
        <begin position="85"/>
        <end position="105"/>
    </location>
</feature>
<feature type="compositionally biased region" description="Low complexity" evidence="2">
    <location>
        <begin position="225"/>
        <end position="237"/>
    </location>
</feature>
<evidence type="ECO:0000313" key="3">
    <source>
        <dbReference type="EMBL" id="EPR63418.1"/>
    </source>
</evidence>
<feature type="compositionally biased region" description="Low complexity" evidence="2">
    <location>
        <begin position="441"/>
        <end position="457"/>
    </location>
</feature>
<feature type="region of interest" description="Disordered" evidence="2">
    <location>
        <begin position="664"/>
        <end position="724"/>
    </location>
</feature>
<feature type="compositionally biased region" description="Polar residues" evidence="2">
    <location>
        <begin position="833"/>
        <end position="848"/>
    </location>
</feature>
<dbReference type="SMR" id="S7WGD7"/>
<proteinExistence type="predicted"/>
<feature type="compositionally biased region" description="Basic and acidic residues" evidence="2">
    <location>
        <begin position="208"/>
        <end position="224"/>
    </location>
</feature>
<feature type="region of interest" description="Disordered" evidence="2">
    <location>
        <begin position="968"/>
        <end position="1045"/>
    </location>
</feature>
<feature type="compositionally biased region" description="Polar residues" evidence="2">
    <location>
        <begin position="556"/>
        <end position="565"/>
    </location>
</feature>
<feature type="region of interest" description="Disordered" evidence="2">
    <location>
        <begin position="552"/>
        <end position="583"/>
    </location>
</feature>
<feature type="compositionally biased region" description="Polar residues" evidence="2">
    <location>
        <begin position="968"/>
        <end position="985"/>
    </location>
</feature>
<gene>
    <name evidence="3" type="ORF">TGGT1_250220</name>
</gene>
<dbReference type="EMBL" id="AAQM03000055">
    <property type="protein sequence ID" value="EPR63418.1"/>
    <property type="molecule type" value="Genomic_DNA"/>
</dbReference>
<dbReference type="VEuPathDB" id="ToxoDB:TGGT1_250220"/>
<reference evidence="3 4" key="2">
    <citation type="submission" date="2013-05" db="EMBL/GenBank/DDBJ databases">
        <authorList>
            <person name="Sibley D."/>
            <person name="Venepally P."/>
            <person name="Karamycheva S."/>
            <person name="Hadjithomas M."/>
            <person name="Khan A."/>
            <person name="Brunk B."/>
            <person name="Roos D."/>
            <person name="Caler E."/>
            <person name="Lorenzi H."/>
        </authorList>
    </citation>
    <scope>NUCLEOTIDE SEQUENCE [LARGE SCALE GENOMIC DNA]</scope>
    <source>
        <strain evidence="3 4">GT1</strain>
    </source>
</reference>
<accession>S7WGD7</accession>
<keyword evidence="1" id="KW-0175">Coiled coil</keyword>
<dbReference type="Proteomes" id="UP000005641">
    <property type="component" value="Unassembled WGS sequence"/>
</dbReference>
<organism evidence="3 4">
    <name type="scientific">Toxoplasma gondii (strain ATCC 50853 / GT1)</name>
    <dbReference type="NCBI Taxonomy" id="507601"/>
    <lineage>
        <taxon>Eukaryota</taxon>
        <taxon>Sar</taxon>
        <taxon>Alveolata</taxon>
        <taxon>Apicomplexa</taxon>
        <taxon>Conoidasida</taxon>
        <taxon>Coccidia</taxon>
        <taxon>Eucoccidiorida</taxon>
        <taxon>Eimeriorina</taxon>
        <taxon>Sarcocystidae</taxon>
        <taxon>Toxoplasma</taxon>
    </lineage>
</organism>
<dbReference type="OrthoDB" id="10569202at2759"/>
<feature type="coiled-coil region" evidence="1">
    <location>
        <begin position="361"/>
        <end position="388"/>
    </location>
</feature>
<feature type="compositionally biased region" description="Polar residues" evidence="2">
    <location>
        <begin position="993"/>
        <end position="1030"/>
    </location>
</feature>
<reference evidence="3 4" key="1">
    <citation type="submission" date="2006-05" db="EMBL/GenBank/DDBJ databases">
        <authorList>
            <person name="Paulsen I."/>
        </authorList>
    </citation>
    <scope>NUCLEOTIDE SEQUENCE [LARGE SCALE GENOMIC DNA]</scope>
    <source>
        <strain evidence="3 4">GT1</strain>
    </source>
</reference>
<feature type="compositionally biased region" description="Low complexity" evidence="2">
    <location>
        <begin position="59"/>
        <end position="70"/>
    </location>
</feature>
<feature type="compositionally biased region" description="Low complexity" evidence="2">
    <location>
        <begin position="269"/>
        <end position="280"/>
    </location>
</feature>
<feature type="compositionally biased region" description="Pro residues" evidence="2">
    <location>
        <begin position="625"/>
        <end position="635"/>
    </location>
</feature>
<dbReference type="AlphaFoldDB" id="S7WGD7"/>
<evidence type="ECO:0000313" key="4">
    <source>
        <dbReference type="Proteomes" id="UP000005641"/>
    </source>
</evidence>